<accession>A0AAQ3WN29</accession>
<dbReference type="PROSITE" id="PS51083">
    <property type="entry name" value="ZF_HIT"/>
    <property type="match status" value="1"/>
</dbReference>
<keyword evidence="17" id="KW-1185">Reference proteome</keyword>
<keyword evidence="4" id="KW-0479">Metal-binding</keyword>
<comment type="similarity">
    <text evidence="9">Belongs to the BCD1 family.</text>
</comment>
<dbReference type="InterPro" id="IPR057721">
    <property type="entry name" value="BCD1_alpha/beta"/>
</dbReference>
<dbReference type="GO" id="GO:0005634">
    <property type="term" value="C:nucleus"/>
    <property type="evidence" value="ECO:0007669"/>
    <property type="project" value="TreeGrafter"/>
</dbReference>
<dbReference type="SUPFAM" id="SSF144232">
    <property type="entry name" value="HIT/MYND zinc finger-like"/>
    <property type="match status" value="1"/>
</dbReference>
<dbReference type="EMBL" id="CP144748">
    <property type="protein sequence ID" value="WVZ67315.1"/>
    <property type="molecule type" value="Genomic_DNA"/>
</dbReference>
<keyword evidence="5 13" id="KW-0863">Zinc-finger</keyword>
<evidence type="ECO:0000313" key="16">
    <source>
        <dbReference type="EMBL" id="WVZ67315.1"/>
    </source>
</evidence>
<evidence type="ECO:0000256" key="10">
    <source>
        <dbReference type="ARBA" id="ARBA00061949"/>
    </source>
</evidence>
<name>A0AAQ3WN29_PASNO</name>
<evidence type="ECO:0000256" key="7">
    <source>
        <dbReference type="ARBA" id="ARBA00022843"/>
    </source>
</evidence>
<evidence type="ECO:0000313" key="17">
    <source>
        <dbReference type="Proteomes" id="UP001341281"/>
    </source>
</evidence>
<feature type="region of interest" description="Disordered" evidence="14">
    <location>
        <begin position="425"/>
        <end position="450"/>
    </location>
</feature>
<gene>
    <name evidence="16" type="ORF">U9M48_016411</name>
</gene>
<dbReference type="Pfam" id="PF25790">
    <property type="entry name" value="BCD1"/>
    <property type="match status" value="1"/>
</dbReference>
<keyword evidence="6" id="KW-0862">Zinc</keyword>
<feature type="region of interest" description="Disordered" evidence="14">
    <location>
        <begin position="281"/>
        <end position="309"/>
    </location>
</feature>
<dbReference type="Proteomes" id="UP001341281">
    <property type="component" value="Chromosome 04"/>
</dbReference>
<evidence type="ECO:0000256" key="6">
    <source>
        <dbReference type="ARBA" id="ARBA00022833"/>
    </source>
</evidence>
<dbReference type="Pfam" id="PF04438">
    <property type="entry name" value="zf-HIT"/>
    <property type="match status" value="1"/>
</dbReference>
<evidence type="ECO:0000256" key="12">
    <source>
        <dbReference type="ARBA" id="ARBA00077531"/>
    </source>
</evidence>
<evidence type="ECO:0000256" key="3">
    <source>
        <dbReference type="ARBA" id="ARBA00022553"/>
    </source>
</evidence>
<keyword evidence="1" id="KW-1017">Isopeptide bond</keyword>
<dbReference type="InterPro" id="IPR007529">
    <property type="entry name" value="Znf_HIT"/>
</dbReference>
<evidence type="ECO:0000256" key="14">
    <source>
        <dbReference type="SAM" id="MobiDB-lite"/>
    </source>
</evidence>
<dbReference type="GO" id="GO:0008270">
    <property type="term" value="F:zinc ion binding"/>
    <property type="evidence" value="ECO:0007669"/>
    <property type="project" value="UniProtKB-UniRule"/>
</dbReference>
<dbReference type="PANTHER" id="PTHR13483:SF3">
    <property type="entry name" value="BOX C_D SNORNA PROTEIN 1"/>
    <property type="match status" value="1"/>
</dbReference>
<evidence type="ECO:0000256" key="13">
    <source>
        <dbReference type="PROSITE-ProRule" id="PRU00453"/>
    </source>
</evidence>
<dbReference type="AlphaFoldDB" id="A0AAQ3WN29"/>
<dbReference type="GO" id="GO:0000463">
    <property type="term" value="P:maturation of LSU-rRNA from tricistronic rRNA transcript (SSU-rRNA, 5.8S rRNA, LSU-rRNA)"/>
    <property type="evidence" value="ECO:0007669"/>
    <property type="project" value="TreeGrafter"/>
</dbReference>
<dbReference type="InterPro" id="IPR051639">
    <property type="entry name" value="BCD1"/>
</dbReference>
<dbReference type="CDD" id="cd23023">
    <property type="entry name" value="zf-HIT_BCD1"/>
    <property type="match status" value="1"/>
</dbReference>
<evidence type="ECO:0000256" key="2">
    <source>
        <dbReference type="ARBA" id="ARBA00022517"/>
    </source>
</evidence>
<keyword evidence="2" id="KW-0690">Ribosome biogenesis</keyword>
<evidence type="ECO:0000259" key="15">
    <source>
        <dbReference type="PROSITE" id="PS51083"/>
    </source>
</evidence>
<evidence type="ECO:0000256" key="9">
    <source>
        <dbReference type="ARBA" id="ARBA00049654"/>
    </source>
</evidence>
<dbReference type="GO" id="GO:0070761">
    <property type="term" value="C:pre-snoRNP complex"/>
    <property type="evidence" value="ECO:0007669"/>
    <property type="project" value="TreeGrafter"/>
</dbReference>
<reference evidence="16 17" key="1">
    <citation type="submission" date="2024-02" db="EMBL/GenBank/DDBJ databases">
        <title>High-quality chromosome-scale genome assembly of Pensacola bahiagrass (Paspalum notatum Flugge var. saurae).</title>
        <authorList>
            <person name="Vega J.M."/>
            <person name="Podio M."/>
            <person name="Orjuela J."/>
            <person name="Siena L.A."/>
            <person name="Pessino S.C."/>
            <person name="Combes M.C."/>
            <person name="Mariac C."/>
            <person name="Albertini E."/>
            <person name="Pupilli F."/>
            <person name="Ortiz J.P.A."/>
            <person name="Leblanc O."/>
        </authorList>
    </citation>
    <scope>NUCLEOTIDE SEQUENCE [LARGE SCALE GENOMIC DNA]</scope>
    <source>
        <strain evidence="16">R1</strain>
        <tissue evidence="16">Leaf</tissue>
    </source>
</reference>
<dbReference type="GO" id="GO:0048254">
    <property type="term" value="P:snoRNA localization"/>
    <property type="evidence" value="ECO:0007669"/>
    <property type="project" value="TreeGrafter"/>
</dbReference>
<evidence type="ECO:0000256" key="1">
    <source>
        <dbReference type="ARBA" id="ARBA00022499"/>
    </source>
</evidence>
<evidence type="ECO:0000256" key="8">
    <source>
        <dbReference type="ARBA" id="ARBA00049598"/>
    </source>
</evidence>
<dbReference type="PANTHER" id="PTHR13483">
    <property type="entry name" value="BOX C_D SNORNA PROTEIN 1-RELATED"/>
    <property type="match status" value="1"/>
</dbReference>
<comment type="subunit">
    <text evidence="10">Interacts with FBL, SNU13, NOP58, NUFIP1, RUVBL1, RUVBL2 and TAF9. Interacts (via HIT-type zinc finger) with the RUVBL1/RUVBL2 complex in the presence of ADP.</text>
</comment>
<proteinExistence type="inferred from homology"/>
<keyword evidence="7" id="KW-0832">Ubl conjugation</keyword>
<sequence>MEGDKEEPAPPPAEKATPNAASTSGVGGEKGSPCQECGDQPWKYRCPGCARLTCSLPCVQAHKRRTACPGKRPRTDPVPLARFDDNQLISDYNFLEEAKQAHESAHRLIGGFGRNFGGPSGAQLPTWLFFLRKAAQRRGVRLDFLPRGMARREQNRSRHNHRKDCIYWTLEWRFNSTDVVLTDHEIDEHTNLLSLLEKHLCPGPWKDQLTQYRNTELRDLKLFIQKSAKVSESPYRQLNIEEPLRPQLRGVLVVEYPTINVFLPSDNYNFEVEKMTNKFAKDEKSTGSTADEPPVEGNKFEEEEIEEGEFSPETEIIDLKERGTSNASKISPGEVTSESKIGNNVESSVLSCPTETKSRMEVCPVDMGNARESDLSSKGHIVDLKGHGTSYPGSLAEAEGAALSKMDTRTTDSLVPSSISFVASDGVAGPQQEHSQESRRTPSSTPEALKKKSCTKVFPLDFDDKNEGLLAEVPDLAFEQEMMDTYPELFGDMDVDTFLSCDFEMLKREESVEAMSTLLWDDLEEGEIPTL</sequence>
<dbReference type="Gene3D" id="3.30.60.190">
    <property type="match status" value="1"/>
</dbReference>
<evidence type="ECO:0000256" key="11">
    <source>
        <dbReference type="ARBA" id="ARBA00068630"/>
    </source>
</evidence>
<dbReference type="FunFam" id="3.30.60.190:FF:000001">
    <property type="entry name" value="box C/D snoRNA protein 1"/>
    <property type="match status" value="1"/>
</dbReference>
<keyword evidence="3" id="KW-0597">Phosphoprotein</keyword>
<organism evidence="16 17">
    <name type="scientific">Paspalum notatum var. saurae</name>
    <dbReference type="NCBI Taxonomy" id="547442"/>
    <lineage>
        <taxon>Eukaryota</taxon>
        <taxon>Viridiplantae</taxon>
        <taxon>Streptophyta</taxon>
        <taxon>Embryophyta</taxon>
        <taxon>Tracheophyta</taxon>
        <taxon>Spermatophyta</taxon>
        <taxon>Magnoliopsida</taxon>
        <taxon>Liliopsida</taxon>
        <taxon>Poales</taxon>
        <taxon>Poaceae</taxon>
        <taxon>PACMAD clade</taxon>
        <taxon>Panicoideae</taxon>
        <taxon>Andropogonodae</taxon>
        <taxon>Paspaleae</taxon>
        <taxon>Paspalinae</taxon>
        <taxon>Paspalum</taxon>
    </lineage>
</organism>
<dbReference type="GO" id="GO:0000492">
    <property type="term" value="P:box C/D snoRNP assembly"/>
    <property type="evidence" value="ECO:0007669"/>
    <property type="project" value="TreeGrafter"/>
</dbReference>
<feature type="domain" description="HIT-type" evidence="15">
    <location>
        <begin position="34"/>
        <end position="68"/>
    </location>
</feature>
<protein>
    <recommendedName>
        <fullName evidence="11">Box C/D snoRNA protein 1</fullName>
    </recommendedName>
    <alternativeName>
        <fullName evidence="12">Zinc finger HIT domain-containing protein 6</fullName>
    </alternativeName>
</protein>
<evidence type="ECO:0000256" key="4">
    <source>
        <dbReference type="ARBA" id="ARBA00022723"/>
    </source>
</evidence>
<comment type="function">
    <text evidence="8">Required for box C/D snoRNAs accumulation involved in snoRNA processing, snoRNA transport to the nucleolus and ribosome biogenesis.</text>
</comment>
<evidence type="ECO:0000256" key="5">
    <source>
        <dbReference type="ARBA" id="ARBA00022771"/>
    </source>
</evidence>
<feature type="region of interest" description="Disordered" evidence="14">
    <location>
        <begin position="1"/>
        <end position="33"/>
    </location>
</feature>